<comment type="subunit">
    <text evidence="3">Homotetramer.</text>
</comment>
<dbReference type="SUPFAM" id="SSF52283">
    <property type="entry name" value="Formate/glycerate dehydrogenase catalytic domain-like"/>
    <property type="match status" value="1"/>
</dbReference>
<keyword evidence="8" id="KW-0007">Acetylation</keyword>
<keyword evidence="9" id="KW-0560">Oxidoreductase</keyword>
<dbReference type="PANTHER" id="PTHR42938:SF22">
    <property type="entry name" value="D-3-PHOSPHOGLYCERATE DEHYDROGENASE"/>
    <property type="match status" value="1"/>
</dbReference>
<dbReference type="PROSITE" id="PS00670">
    <property type="entry name" value="D_2_HYDROXYACID_DH_2"/>
    <property type="match status" value="1"/>
</dbReference>
<evidence type="ECO:0000259" key="12">
    <source>
        <dbReference type="Pfam" id="PF00389"/>
    </source>
</evidence>
<dbReference type="GO" id="GO:0004617">
    <property type="term" value="F:phosphoglycerate dehydrogenase activity"/>
    <property type="evidence" value="ECO:0007669"/>
    <property type="project" value="UniProtKB-EC"/>
</dbReference>
<dbReference type="InterPro" id="IPR045626">
    <property type="entry name" value="PGDH_ASB_dom"/>
</dbReference>
<dbReference type="PROSITE" id="PS00065">
    <property type="entry name" value="D_2_HYDROXYACID_DH_1"/>
    <property type="match status" value="1"/>
</dbReference>
<feature type="domain" description="D-isomer specific 2-hydroxyacid dehydrogenase catalytic" evidence="12">
    <location>
        <begin position="8"/>
        <end position="320"/>
    </location>
</feature>
<feature type="domain" description="D-isomer specific 2-hydroxyacid dehydrogenase NAD-binding" evidence="13">
    <location>
        <begin position="111"/>
        <end position="288"/>
    </location>
</feature>
<keyword evidence="10" id="KW-0520">NAD</keyword>
<dbReference type="EC" id="1.1.1.95" evidence="4"/>
<evidence type="ECO:0000313" key="15">
    <source>
        <dbReference type="EnsemblMetazoa" id="CLYHEMP012076.1"/>
    </source>
</evidence>
<evidence type="ECO:0000259" key="14">
    <source>
        <dbReference type="Pfam" id="PF19304"/>
    </source>
</evidence>
<dbReference type="SUPFAM" id="SSF51735">
    <property type="entry name" value="NAD(P)-binding Rossmann-fold domains"/>
    <property type="match status" value="1"/>
</dbReference>
<evidence type="ECO:0000256" key="7">
    <source>
        <dbReference type="ARBA" id="ARBA00022605"/>
    </source>
</evidence>
<evidence type="ECO:0000256" key="8">
    <source>
        <dbReference type="ARBA" id="ARBA00022990"/>
    </source>
</evidence>
<evidence type="ECO:0000313" key="16">
    <source>
        <dbReference type="Proteomes" id="UP000594262"/>
    </source>
</evidence>
<dbReference type="RefSeq" id="XP_066929361.1">
    <property type="nucleotide sequence ID" value="XM_067073260.1"/>
</dbReference>
<dbReference type="GO" id="GO:0051287">
    <property type="term" value="F:NAD binding"/>
    <property type="evidence" value="ECO:0007669"/>
    <property type="project" value="InterPro"/>
</dbReference>
<dbReference type="AlphaFoldDB" id="A0A7M5VEV7"/>
<dbReference type="SUPFAM" id="SSF143548">
    <property type="entry name" value="Serine metabolism enzymes domain"/>
    <property type="match status" value="1"/>
</dbReference>
<comment type="similarity">
    <text evidence="2">Belongs to the D-isomer specific 2-hydroxyacid dehydrogenase family.</text>
</comment>
<evidence type="ECO:0000259" key="13">
    <source>
        <dbReference type="Pfam" id="PF02826"/>
    </source>
</evidence>
<protein>
    <recommendedName>
        <fullName evidence="5">D-3-phosphoglycerate dehydrogenase</fullName>
        <ecNumber evidence="4">1.1.1.95</ecNumber>
    </recommendedName>
</protein>
<keyword evidence="16" id="KW-1185">Reference proteome</keyword>
<proteinExistence type="inferred from homology"/>
<dbReference type="InterPro" id="IPR029009">
    <property type="entry name" value="ASB_dom_sf"/>
</dbReference>
<dbReference type="Pfam" id="PF19304">
    <property type="entry name" value="PGDH_inter"/>
    <property type="match status" value="1"/>
</dbReference>
<comment type="pathway">
    <text evidence="1">Amino-acid biosynthesis; L-serine biosynthesis; L-serine from 3-phospho-D-glycerate: step 1/3.</text>
</comment>
<evidence type="ECO:0000256" key="5">
    <source>
        <dbReference type="ARBA" id="ARBA00021582"/>
    </source>
</evidence>
<dbReference type="InterPro" id="IPR006140">
    <property type="entry name" value="D-isomer_DH_NAD-bd"/>
</dbReference>
<dbReference type="PANTHER" id="PTHR42938">
    <property type="entry name" value="FORMATE DEHYDROGENASE 1"/>
    <property type="match status" value="1"/>
</dbReference>
<accession>A0A7M5VEV7</accession>
<dbReference type="Gene3D" id="3.30.1330.90">
    <property type="entry name" value="D-3-phosphoglycerate dehydrogenase, domain 3"/>
    <property type="match status" value="1"/>
</dbReference>
<dbReference type="InterPro" id="IPR029752">
    <property type="entry name" value="D-isomer_DH_CS1"/>
</dbReference>
<evidence type="ECO:0000256" key="10">
    <source>
        <dbReference type="ARBA" id="ARBA00023027"/>
    </source>
</evidence>
<evidence type="ECO:0000256" key="2">
    <source>
        <dbReference type="ARBA" id="ARBA00005854"/>
    </source>
</evidence>
<dbReference type="FunFam" id="3.40.50.720:FF:000616">
    <property type="entry name" value="D-3-phosphoglycerate dehydrogenase 2 chloroplastic"/>
    <property type="match status" value="1"/>
</dbReference>
<comment type="catalytic activity">
    <reaction evidence="11">
        <text>(2R)-3-phosphoglycerate + NAD(+) = 3-phosphooxypyruvate + NADH + H(+)</text>
        <dbReference type="Rhea" id="RHEA:12641"/>
        <dbReference type="ChEBI" id="CHEBI:15378"/>
        <dbReference type="ChEBI" id="CHEBI:18110"/>
        <dbReference type="ChEBI" id="CHEBI:57540"/>
        <dbReference type="ChEBI" id="CHEBI:57945"/>
        <dbReference type="ChEBI" id="CHEBI:58272"/>
        <dbReference type="EC" id="1.1.1.95"/>
    </reaction>
</comment>
<name>A0A7M5VEV7_9CNID</name>
<dbReference type="GO" id="GO:0008652">
    <property type="term" value="P:amino acid biosynthetic process"/>
    <property type="evidence" value="ECO:0007669"/>
    <property type="project" value="UniProtKB-KW"/>
</dbReference>
<dbReference type="CDD" id="cd12173">
    <property type="entry name" value="PGDH_4"/>
    <property type="match status" value="1"/>
</dbReference>
<keyword evidence="7" id="KW-0028">Amino-acid biosynthesis</keyword>
<dbReference type="InterPro" id="IPR029753">
    <property type="entry name" value="D-isomer_DH_CS"/>
</dbReference>
<evidence type="ECO:0000256" key="3">
    <source>
        <dbReference type="ARBA" id="ARBA00011881"/>
    </source>
</evidence>
<dbReference type="OrthoDB" id="1621027at2759"/>
<dbReference type="Pfam" id="PF00389">
    <property type="entry name" value="2-Hacid_dh"/>
    <property type="match status" value="1"/>
</dbReference>
<keyword evidence="6" id="KW-0597">Phosphoprotein</keyword>
<reference evidence="15" key="1">
    <citation type="submission" date="2021-01" db="UniProtKB">
        <authorList>
            <consortium name="EnsemblMetazoa"/>
        </authorList>
    </citation>
    <scope>IDENTIFICATION</scope>
</reference>
<dbReference type="GeneID" id="136816924"/>
<evidence type="ECO:0000256" key="4">
    <source>
        <dbReference type="ARBA" id="ARBA00013143"/>
    </source>
</evidence>
<feature type="domain" description="D-3-phosphoglycerate dehydrogenase ASB" evidence="14">
    <location>
        <begin position="334"/>
        <end position="432"/>
    </location>
</feature>
<dbReference type="InterPro" id="IPR036291">
    <property type="entry name" value="NAD(P)-bd_dom_sf"/>
</dbReference>
<dbReference type="Pfam" id="PF02826">
    <property type="entry name" value="2-Hacid_dh_C"/>
    <property type="match status" value="1"/>
</dbReference>
<dbReference type="FunFam" id="3.40.50.720:FF:000021">
    <property type="entry name" value="D-3-phosphoglycerate dehydrogenase"/>
    <property type="match status" value="1"/>
</dbReference>
<evidence type="ECO:0000256" key="6">
    <source>
        <dbReference type="ARBA" id="ARBA00022553"/>
    </source>
</evidence>
<dbReference type="Gene3D" id="3.40.50.720">
    <property type="entry name" value="NAD(P)-binding Rossmann-like Domain"/>
    <property type="match status" value="2"/>
</dbReference>
<dbReference type="Proteomes" id="UP000594262">
    <property type="component" value="Unplaced"/>
</dbReference>
<organism evidence="15 16">
    <name type="scientific">Clytia hemisphaerica</name>
    <dbReference type="NCBI Taxonomy" id="252671"/>
    <lineage>
        <taxon>Eukaryota</taxon>
        <taxon>Metazoa</taxon>
        <taxon>Cnidaria</taxon>
        <taxon>Hydrozoa</taxon>
        <taxon>Hydroidolina</taxon>
        <taxon>Leptothecata</taxon>
        <taxon>Obeliida</taxon>
        <taxon>Clytiidae</taxon>
        <taxon>Clytia</taxon>
    </lineage>
</organism>
<dbReference type="InterPro" id="IPR006139">
    <property type="entry name" value="D-isomer_2_OHA_DH_cat_dom"/>
</dbReference>
<evidence type="ECO:0000256" key="9">
    <source>
        <dbReference type="ARBA" id="ARBA00023002"/>
    </source>
</evidence>
<dbReference type="EnsemblMetazoa" id="CLYHEMT012076.1">
    <property type="protein sequence ID" value="CLYHEMP012076.1"/>
    <property type="gene ID" value="CLYHEMG012076"/>
</dbReference>
<evidence type="ECO:0000256" key="1">
    <source>
        <dbReference type="ARBA" id="ARBA00005216"/>
    </source>
</evidence>
<sequence>MALEIKKVLISDKVDSSCQTVLEENSIEVDYKPGLSKDELKAIIKDYDGLIVRSATKVTQDVYDCAERLKIIGRAGTGVDNIDQISASAKGVLVMNTPGGNTLSAAEHTCAMISALARHIGQGYASMLEGKWERSKFMGCELGGKTLAIIGLGRIGREVASRMQSYGMKTVGYDPLVSPEEAATFGVEYLQLKNIWPIADFVTVHVPLIKPTRGMINASVFEVCKPSMKVINVARGGIIDEKDLLNALNAGKCGGAALDVFETEPPKEGSVSMELVKHPKTLCTPHLGASTTEAQLRVAKEIAEQFVDAVNGKPMVGLVNAPALSQLANPLYAPWVELAQKLGSLASNLSDSANLTLHLDGDELKPATRLLNTALCFGLAKAKGLDCNMISAVSLLKEKNIVVVNSPTPKDLAYSALSVSTSENSWLVTGFLSRGRPCIGTLQNTELANPVVLESGLVYAVSDSSEKELLLTSAEMGVSSVSLSRNGNRVVFVASVAEKPANELFKFIQF</sequence>
<evidence type="ECO:0000256" key="11">
    <source>
        <dbReference type="ARBA" id="ARBA00048731"/>
    </source>
</evidence>